<reference evidence="1 2" key="1">
    <citation type="journal article" date="2019" name="Commun. Biol.">
        <title>The bagworm genome reveals a unique fibroin gene that provides high tensile strength.</title>
        <authorList>
            <person name="Kono N."/>
            <person name="Nakamura H."/>
            <person name="Ohtoshi R."/>
            <person name="Tomita M."/>
            <person name="Numata K."/>
            <person name="Arakawa K."/>
        </authorList>
    </citation>
    <scope>NUCLEOTIDE SEQUENCE [LARGE SCALE GENOMIC DNA]</scope>
</reference>
<keyword evidence="2" id="KW-1185">Reference proteome</keyword>
<evidence type="ECO:0000313" key="2">
    <source>
        <dbReference type="Proteomes" id="UP000299102"/>
    </source>
</evidence>
<organism evidence="1 2">
    <name type="scientific">Eumeta variegata</name>
    <name type="common">Bagworm moth</name>
    <name type="synonym">Eumeta japonica</name>
    <dbReference type="NCBI Taxonomy" id="151549"/>
    <lineage>
        <taxon>Eukaryota</taxon>
        <taxon>Metazoa</taxon>
        <taxon>Ecdysozoa</taxon>
        <taxon>Arthropoda</taxon>
        <taxon>Hexapoda</taxon>
        <taxon>Insecta</taxon>
        <taxon>Pterygota</taxon>
        <taxon>Neoptera</taxon>
        <taxon>Endopterygota</taxon>
        <taxon>Lepidoptera</taxon>
        <taxon>Glossata</taxon>
        <taxon>Ditrysia</taxon>
        <taxon>Tineoidea</taxon>
        <taxon>Psychidae</taxon>
        <taxon>Oiketicinae</taxon>
        <taxon>Eumeta</taxon>
    </lineage>
</organism>
<sequence length="93" mass="10585">MWQFGIKWKTSLSGNVLADEGPIWRPFCVNVPQFRPQRFRKRADDDVYEAIGFVGDQTPLKVDDITQIMTNGGEEELLDSDVQFSASDDSDNE</sequence>
<protein>
    <submittedName>
        <fullName evidence="1">Uncharacterized protein</fullName>
    </submittedName>
</protein>
<proteinExistence type="predicted"/>
<dbReference type="EMBL" id="BGZK01000899">
    <property type="protein sequence ID" value="GBP64492.1"/>
    <property type="molecule type" value="Genomic_DNA"/>
</dbReference>
<gene>
    <name evidence="1" type="ORF">EVAR_49289_1</name>
</gene>
<name>A0A4C1XNB0_EUMVA</name>
<dbReference type="Proteomes" id="UP000299102">
    <property type="component" value="Unassembled WGS sequence"/>
</dbReference>
<accession>A0A4C1XNB0</accession>
<dbReference type="AlphaFoldDB" id="A0A4C1XNB0"/>
<evidence type="ECO:0000313" key="1">
    <source>
        <dbReference type="EMBL" id="GBP64492.1"/>
    </source>
</evidence>
<dbReference type="OrthoDB" id="8060926at2759"/>
<comment type="caution">
    <text evidence="1">The sequence shown here is derived from an EMBL/GenBank/DDBJ whole genome shotgun (WGS) entry which is preliminary data.</text>
</comment>